<evidence type="ECO:0000256" key="1">
    <source>
        <dbReference type="SAM" id="MobiDB-lite"/>
    </source>
</evidence>
<dbReference type="Proteomes" id="UP000294796">
    <property type="component" value="Unassembled WGS sequence"/>
</dbReference>
<evidence type="ECO:0000313" key="3">
    <source>
        <dbReference type="Proteomes" id="UP000294796"/>
    </source>
</evidence>
<name>A0A4V3ALC0_9GAMM</name>
<organism evidence="2 3">
    <name type="scientific">Luteimonas aestuarii</name>
    <dbReference type="NCBI Taxonomy" id="453837"/>
    <lineage>
        <taxon>Bacteria</taxon>
        <taxon>Pseudomonadati</taxon>
        <taxon>Pseudomonadota</taxon>
        <taxon>Gammaproteobacteria</taxon>
        <taxon>Lysobacterales</taxon>
        <taxon>Lysobacteraceae</taxon>
        <taxon>Luteimonas</taxon>
    </lineage>
</organism>
<evidence type="ECO:0000313" key="2">
    <source>
        <dbReference type="EMBL" id="TDK20667.1"/>
    </source>
</evidence>
<accession>A0A4V3ALC0</accession>
<reference evidence="2 3" key="1">
    <citation type="submission" date="2019-03" db="EMBL/GenBank/DDBJ databases">
        <title>Luteimonas zhaokaii sp.nov., isolated from the rectal contents of Plateau pika in Yushu, Qinghai Province, China.</title>
        <authorList>
            <person name="Zhang G."/>
        </authorList>
    </citation>
    <scope>NUCLEOTIDE SEQUENCE [LARGE SCALE GENOMIC DNA]</scope>
    <source>
        <strain evidence="2 3">B9</strain>
    </source>
</reference>
<dbReference type="AlphaFoldDB" id="A0A4V3ALC0"/>
<keyword evidence="3" id="KW-1185">Reference proteome</keyword>
<protein>
    <submittedName>
        <fullName evidence="2">DUF721 domain-containing protein</fullName>
    </submittedName>
</protein>
<feature type="region of interest" description="Disordered" evidence="1">
    <location>
        <begin position="149"/>
        <end position="194"/>
    </location>
</feature>
<gene>
    <name evidence="2" type="ORF">E2F46_15780</name>
</gene>
<dbReference type="Pfam" id="PF05258">
    <property type="entry name" value="DciA"/>
    <property type="match status" value="1"/>
</dbReference>
<dbReference type="InterPro" id="IPR007922">
    <property type="entry name" value="DciA-like"/>
</dbReference>
<dbReference type="EMBL" id="SMTF01000018">
    <property type="protein sequence ID" value="TDK20667.1"/>
    <property type="molecule type" value="Genomic_DNA"/>
</dbReference>
<dbReference type="OrthoDB" id="5801779at2"/>
<sequence length="194" mass="19817">MSDVPSKRSKGSGRPAGDAERSCVPTPALDALLSGQSGDPVRRALWLDALDRRLQPLLPRGVAAHARLANVDGQRLVYLVDSPVWHARLRMAAPGLVDAARSIGLEVTDLVVRTTTRPTWRANAANASGTPAQRGTTSTVEGKALRAALASLASPDTSGGGDDGQAGPRPDGAAGGPGDPSRTAHPNGQGRGGS</sequence>
<comment type="caution">
    <text evidence="2">The sequence shown here is derived from an EMBL/GenBank/DDBJ whole genome shotgun (WGS) entry which is preliminary data.</text>
</comment>
<proteinExistence type="predicted"/>
<feature type="region of interest" description="Disordered" evidence="1">
    <location>
        <begin position="1"/>
        <end position="23"/>
    </location>
</feature>